<reference evidence="6" key="1">
    <citation type="journal article" date="2023" name="IMA Fungus">
        <title>Comparative genomic study of the Penicillium genus elucidates a diverse pangenome and 15 lateral gene transfer events.</title>
        <authorList>
            <person name="Petersen C."/>
            <person name="Sorensen T."/>
            <person name="Nielsen M.R."/>
            <person name="Sondergaard T.E."/>
            <person name="Sorensen J.L."/>
            <person name="Fitzpatrick D.A."/>
            <person name="Frisvad J.C."/>
            <person name="Nielsen K.L."/>
        </authorList>
    </citation>
    <scope>NUCLEOTIDE SEQUENCE</scope>
    <source>
        <strain evidence="6">IBT 17514</strain>
    </source>
</reference>
<evidence type="ECO:0000256" key="1">
    <source>
        <dbReference type="ARBA" id="ARBA00004123"/>
    </source>
</evidence>
<evidence type="ECO:0000256" key="5">
    <source>
        <dbReference type="ARBA" id="ARBA00023242"/>
    </source>
</evidence>
<dbReference type="PANTHER" id="PTHR46481:SF10">
    <property type="entry name" value="ZINC FINGER BED DOMAIN-CONTAINING PROTEIN 39"/>
    <property type="match status" value="1"/>
</dbReference>
<comment type="subcellular location">
    <subcellularLocation>
        <location evidence="1">Nucleus</location>
    </subcellularLocation>
</comment>
<comment type="caution">
    <text evidence="6">The sequence shown here is derived from an EMBL/GenBank/DDBJ whole genome shotgun (WGS) entry which is preliminary data.</text>
</comment>
<keyword evidence="3" id="KW-0863">Zinc-finger</keyword>
<keyword evidence="5" id="KW-0539">Nucleus</keyword>
<dbReference type="EMBL" id="JAQJAN010000003">
    <property type="protein sequence ID" value="KAJ5734405.1"/>
    <property type="molecule type" value="Genomic_DNA"/>
</dbReference>
<evidence type="ECO:0000256" key="3">
    <source>
        <dbReference type="ARBA" id="ARBA00022771"/>
    </source>
</evidence>
<gene>
    <name evidence="6" type="ORF">N7493_003191</name>
</gene>
<evidence type="ECO:0000256" key="2">
    <source>
        <dbReference type="ARBA" id="ARBA00022723"/>
    </source>
</evidence>
<dbReference type="InterPro" id="IPR012337">
    <property type="entry name" value="RNaseH-like_sf"/>
</dbReference>
<keyword evidence="4" id="KW-0862">Zinc</keyword>
<reference evidence="6" key="2">
    <citation type="submission" date="2023-01" db="EMBL/GenBank/DDBJ databases">
        <authorList>
            <person name="Petersen C."/>
        </authorList>
    </citation>
    <scope>NUCLEOTIDE SEQUENCE</scope>
    <source>
        <strain evidence="6">IBT 17514</strain>
    </source>
</reference>
<dbReference type="Proteomes" id="UP001215712">
    <property type="component" value="Unassembled WGS sequence"/>
</dbReference>
<sequence length="163" mass="18173">MLTTAQFTTASFSSLSANEQRGDLTRSTVDELQNYIVRSVFEEQQKAFSALPTGAKMSIAYDCWASPCSQSFLVITGHFVDEDWALREVLLYFKRLDGTENPSWMANALMQTLTGHGIQDRVFALTALPCNKMSLLLQSLQLQQAPLPSDIEIIQTPYLTSVV</sequence>
<proteinExistence type="predicted"/>
<dbReference type="GO" id="GO:0005634">
    <property type="term" value="C:nucleus"/>
    <property type="evidence" value="ECO:0007669"/>
    <property type="project" value="UniProtKB-SubCell"/>
</dbReference>
<dbReference type="SUPFAM" id="SSF53098">
    <property type="entry name" value="Ribonuclease H-like"/>
    <property type="match status" value="1"/>
</dbReference>
<organism evidence="6 7">
    <name type="scientific">Penicillium malachiteum</name>
    <dbReference type="NCBI Taxonomy" id="1324776"/>
    <lineage>
        <taxon>Eukaryota</taxon>
        <taxon>Fungi</taxon>
        <taxon>Dikarya</taxon>
        <taxon>Ascomycota</taxon>
        <taxon>Pezizomycotina</taxon>
        <taxon>Eurotiomycetes</taxon>
        <taxon>Eurotiomycetidae</taxon>
        <taxon>Eurotiales</taxon>
        <taxon>Aspergillaceae</taxon>
        <taxon>Penicillium</taxon>
    </lineage>
</organism>
<dbReference type="InterPro" id="IPR052035">
    <property type="entry name" value="ZnF_BED_domain_contain"/>
</dbReference>
<keyword evidence="2" id="KW-0479">Metal-binding</keyword>
<evidence type="ECO:0000256" key="4">
    <source>
        <dbReference type="ARBA" id="ARBA00022833"/>
    </source>
</evidence>
<dbReference type="PANTHER" id="PTHR46481">
    <property type="entry name" value="ZINC FINGER BED DOMAIN-CONTAINING PROTEIN 4"/>
    <property type="match status" value="1"/>
</dbReference>
<evidence type="ECO:0000313" key="7">
    <source>
        <dbReference type="Proteomes" id="UP001215712"/>
    </source>
</evidence>
<protein>
    <submittedName>
        <fullName evidence="6">Uncharacterized protein</fullName>
    </submittedName>
</protein>
<dbReference type="AlphaFoldDB" id="A0AAD6HTM4"/>
<keyword evidence="7" id="KW-1185">Reference proteome</keyword>
<evidence type="ECO:0000313" key="6">
    <source>
        <dbReference type="EMBL" id="KAJ5734405.1"/>
    </source>
</evidence>
<accession>A0AAD6HTM4</accession>
<dbReference type="GO" id="GO:0008270">
    <property type="term" value="F:zinc ion binding"/>
    <property type="evidence" value="ECO:0007669"/>
    <property type="project" value="UniProtKB-KW"/>
</dbReference>
<name>A0AAD6HTM4_9EURO</name>